<protein>
    <submittedName>
        <fullName evidence="3">Transporter</fullName>
    </submittedName>
</protein>
<reference evidence="3 4" key="1">
    <citation type="submission" date="2018-03" db="EMBL/GenBank/DDBJ databases">
        <title>Genome sequencing of Simplicispira sp.</title>
        <authorList>
            <person name="Kim S.-J."/>
            <person name="Heo J."/>
            <person name="Kwon S.-W."/>
        </authorList>
    </citation>
    <scope>NUCLEOTIDE SEQUENCE [LARGE SCALE GENOMIC DNA]</scope>
    <source>
        <strain evidence="3 4">SC1-8</strain>
    </source>
</reference>
<dbReference type="EMBL" id="CP027669">
    <property type="protein sequence ID" value="AVO40981.1"/>
    <property type="molecule type" value="Genomic_DNA"/>
</dbReference>
<dbReference type="PROSITE" id="PS50914">
    <property type="entry name" value="BON"/>
    <property type="match status" value="1"/>
</dbReference>
<sequence>MFSSLGLRFFLGAARVSSLVALLLAAPGAIAGQPAQPGASSEPRSNAFNDPFLQVTDAIPGCPVPEGPLYTAKEVRELAHVRSQHGGSCYGAGRCRLPNSYLYDADIVPRLQLYLRQDGRFNDTSVWVLGQRRIVTLMGCVQSASQSEAMEHAAALVDDVMGVVNLLSVGSDPQAARYPVAASKRP</sequence>
<feature type="chain" id="PRO_5015521680" evidence="1">
    <location>
        <begin position="32"/>
        <end position="186"/>
    </location>
</feature>
<feature type="domain" description="BON" evidence="2">
    <location>
        <begin position="103"/>
        <end position="171"/>
    </location>
</feature>
<keyword evidence="4" id="KW-1185">Reference proteome</keyword>
<name>A0A2S0MZ55_9BURK</name>
<dbReference type="AlphaFoldDB" id="A0A2S0MZ55"/>
<keyword evidence="1" id="KW-0732">Signal</keyword>
<dbReference type="OrthoDB" id="8593220at2"/>
<feature type="signal peptide" evidence="1">
    <location>
        <begin position="1"/>
        <end position="31"/>
    </location>
</feature>
<evidence type="ECO:0000313" key="3">
    <source>
        <dbReference type="EMBL" id="AVO40981.1"/>
    </source>
</evidence>
<dbReference type="Gene3D" id="3.30.1340.30">
    <property type="match status" value="1"/>
</dbReference>
<evidence type="ECO:0000256" key="1">
    <source>
        <dbReference type="SAM" id="SignalP"/>
    </source>
</evidence>
<accession>A0A2S0MZ55</accession>
<proteinExistence type="predicted"/>
<dbReference type="RefSeq" id="WP_106445967.1">
    <property type="nucleotide sequence ID" value="NZ_CP027669.1"/>
</dbReference>
<evidence type="ECO:0000313" key="4">
    <source>
        <dbReference type="Proteomes" id="UP000239326"/>
    </source>
</evidence>
<gene>
    <name evidence="3" type="ORF">C6571_06485</name>
</gene>
<dbReference type="InterPro" id="IPR007055">
    <property type="entry name" value="BON_dom"/>
</dbReference>
<organism evidence="3 4">
    <name type="scientific">Simplicispira suum</name>
    <dbReference type="NCBI Taxonomy" id="2109915"/>
    <lineage>
        <taxon>Bacteria</taxon>
        <taxon>Pseudomonadati</taxon>
        <taxon>Pseudomonadota</taxon>
        <taxon>Betaproteobacteria</taxon>
        <taxon>Burkholderiales</taxon>
        <taxon>Comamonadaceae</taxon>
        <taxon>Simplicispira</taxon>
    </lineage>
</organism>
<evidence type="ECO:0000259" key="2">
    <source>
        <dbReference type="PROSITE" id="PS50914"/>
    </source>
</evidence>
<dbReference type="KEGG" id="simp:C6571_06485"/>
<dbReference type="Proteomes" id="UP000239326">
    <property type="component" value="Chromosome"/>
</dbReference>
<dbReference type="Pfam" id="PF04972">
    <property type="entry name" value="BON"/>
    <property type="match status" value="1"/>
</dbReference>